<dbReference type="PANTHER" id="PTHR40275:SF1">
    <property type="entry name" value="SSL7038 PROTEIN"/>
    <property type="match status" value="1"/>
</dbReference>
<name>A0ABU0I846_9HYPH</name>
<keyword evidence="2" id="KW-1185">Reference proteome</keyword>
<dbReference type="SUPFAM" id="SSF47413">
    <property type="entry name" value="lambda repressor-like DNA-binding domains"/>
    <property type="match status" value="1"/>
</dbReference>
<evidence type="ECO:0000313" key="2">
    <source>
        <dbReference type="Proteomes" id="UP001231124"/>
    </source>
</evidence>
<dbReference type="EMBL" id="JAUSVP010000026">
    <property type="protein sequence ID" value="MDQ0450040.1"/>
    <property type="molecule type" value="Genomic_DNA"/>
</dbReference>
<reference evidence="1 2" key="1">
    <citation type="submission" date="2023-07" db="EMBL/GenBank/DDBJ databases">
        <title>Genomic Encyclopedia of Type Strains, Phase IV (KMG-IV): sequencing the most valuable type-strain genomes for metagenomic binning, comparative biology and taxonomic classification.</title>
        <authorList>
            <person name="Goeker M."/>
        </authorList>
    </citation>
    <scope>NUCLEOTIDE SEQUENCE [LARGE SCALE GENOMIC DNA]</scope>
    <source>
        <strain evidence="1 2">DSM 19013</strain>
    </source>
</reference>
<dbReference type="PANTHER" id="PTHR40275">
    <property type="entry name" value="SSL7038 PROTEIN"/>
    <property type="match status" value="1"/>
</dbReference>
<comment type="caution">
    <text evidence="1">The sequence shown here is derived from an EMBL/GenBank/DDBJ whole genome shotgun (WGS) entry which is preliminary data.</text>
</comment>
<accession>A0ABU0I846</accession>
<dbReference type="InterPro" id="IPR010982">
    <property type="entry name" value="Lambda_DNA-bd_dom_sf"/>
</dbReference>
<organism evidence="1 2">
    <name type="scientific">Methylobacterium aerolatum</name>
    <dbReference type="NCBI Taxonomy" id="418708"/>
    <lineage>
        <taxon>Bacteria</taxon>
        <taxon>Pseudomonadati</taxon>
        <taxon>Pseudomonadota</taxon>
        <taxon>Alphaproteobacteria</taxon>
        <taxon>Hyphomicrobiales</taxon>
        <taxon>Methylobacteriaceae</taxon>
        <taxon>Methylobacterium</taxon>
    </lineage>
</organism>
<sequence length="104" mass="11600">MMSLKVAPYDPVDYFKPPEDVAFYLKAALKENDPALLAHALGVVLRARGMEYIAERTGGSRKQLYRTLSDQGNPQLDTLMSMVDAMGLRLSSRPIESEPAAAWW</sequence>
<dbReference type="NCBIfam" id="TIGR02684">
    <property type="entry name" value="dnstrm_HI1420"/>
    <property type="match status" value="1"/>
</dbReference>
<gene>
    <name evidence="1" type="ORF">QO012_004565</name>
</gene>
<protein>
    <submittedName>
        <fullName evidence="1">Addiction module antidote protein</fullName>
    </submittedName>
</protein>
<dbReference type="Proteomes" id="UP001231124">
    <property type="component" value="Unassembled WGS sequence"/>
</dbReference>
<dbReference type="InterPro" id="IPR014057">
    <property type="entry name" value="HI1420"/>
</dbReference>
<proteinExistence type="predicted"/>
<evidence type="ECO:0000313" key="1">
    <source>
        <dbReference type="EMBL" id="MDQ0450040.1"/>
    </source>
</evidence>
<dbReference type="RefSeq" id="WP_306421672.1">
    <property type="nucleotide sequence ID" value="NZ_BPQE01000041.1"/>
</dbReference>
<dbReference type="Pfam" id="PF21716">
    <property type="entry name" value="dnstrm_HI1420"/>
    <property type="match status" value="1"/>
</dbReference>